<dbReference type="RefSeq" id="WP_344427123.1">
    <property type="nucleotide sequence ID" value="NZ_BAAAQK010000028.1"/>
</dbReference>
<evidence type="ECO:0000313" key="1">
    <source>
        <dbReference type="EMBL" id="GAA1877886.1"/>
    </source>
</evidence>
<evidence type="ECO:0000313" key="2">
    <source>
        <dbReference type="Proteomes" id="UP001500449"/>
    </source>
</evidence>
<dbReference type="EMBL" id="BAAAQK010000028">
    <property type="protein sequence ID" value="GAA1877886.1"/>
    <property type="molecule type" value="Genomic_DNA"/>
</dbReference>
<proteinExistence type="predicted"/>
<reference evidence="1 2" key="1">
    <citation type="journal article" date="2019" name="Int. J. Syst. Evol. Microbiol.">
        <title>The Global Catalogue of Microorganisms (GCM) 10K type strain sequencing project: providing services to taxonomists for standard genome sequencing and annotation.</title>
        <authorList>
            <consortium name="The Broad Institute Genomics Platform"/>
            <consortium name="The Broad Institute Genome Sequencing Center for Infectious Disease"/>
            <person name="Wu L."/>
            <person name="Ma J."/>
        </authorList>
    </citation>
    <scope>NUCLEOTIDE SEQUENCE [LARGE SCALE GENOMIC DNA]</scope>
    <source>
        <strain evidence="1 2">JCM 16009</strain>
    </source>
</reference>
<gene>
    <name evidence="1" type="ORF">GCM10009836_69080</name>
</gene>
<protein>
    <recommendedName>
        <fullName evidence="3">DUF2742 domain-containing protein</fullName>
    </recommendedName>
</protein>
<name>A0ABN2NNM0_9PSEU</name>
<comment type="caution">
    <text evidence="1">The sequence shown here is derived from an EMBL/GenBank/DDBJ whole genome shotgun (WGS) entry which is preliminary data.</text>
</comment>
<dbReference type="Proteomes" id="UP001500449">
    <property type="component" value="Unassembled WGS sequence"/>
</dbReference>
<keyword evidence="2" id="KW-1185">Reference proteome</keyword>
<accession>A0ABN2NNM0</accession>
<sequence length="121" mass="13388">MNPIPVLIDPSERIVVAHKVATPIINATRDKYGELVPMTLDAWCRAPDDVKIASLLTLALAWLVSDPVGRHRATMSEISDSVSAAHNWSWTATEPSYAELKRRRDWGRQAAEREAVRAAAS</sequence>
<evidence type="ECO:0008006" key="3">
    <source>
        <dbReference type="Google" id="ProtNLM"/>
    </source>
</evidence>
<organism evidence="1 2">
    <name type="scientific">Pseudonocardia ailaonensis</name>
    <dbReference type="NCBI Taxonomy" id="367279"/>
    <lineage>
        <taxon>Bacteria</taxon>
        <taxon>Bacillati</taxon>
        <taxon>Actinomycetota</taxon>
        <taxon>Actinomycetes</taxon>
        <taxon>Pseudonocardiales</taxon>
        <taxon>Pseudonocardiaceae</taxon>
        <taxon>Pseudonocardia</taxon>
    </lineage>
</organism>